<keyword evidence="5 6" id="KW-0472">Membrane</keyword>
<dbReference type="EMBL" id="QWEG01000003">
    <property type="protein sequence ID" value="RHW42196.1"/>
    <property type="molecule type" value="Genomic_DNA"/>
</dbReference>
<accession>A0A417YXC0</accession>
<dbReference type="AlphaFoldDB" id="A0A417YXC0"/>
<feature type="transmembrane region" description="Helical" evidence="6">
    <location>
        <begin position="74"/>
        <end position="91"/>
    </location>
</feature>
<evidence type="ECO:0000256" key="2">
    <source>
        <dbReference type="ARBA" id="ARBA00022475"/>
    </source>
</evidence>
<reference evidence="7 8" key="1">
    <citation type="journal article" date="2017" name="Int. J. Syst. Evol. Microbiol.">
        <title>Bacillus notoginsengisoli sp. nov., a novel bacterium isolated from the rhizosphere of Panax notoginseng.</title>
        <authorList>
            <person name="Zhang M.Y."/>
            <person name="Cheng J."/>
            <person name="Cai Y."/>
            <person name="Zhang T.Y."/>
            <person name="Wu Y.Y."/>
            <person name="Manikprabhu D."/>
            <person name="Li W.J."/>
            <person name="Zhang Y.X."/>
        </authorList>
    </citation>
    <scope>NUCLEOTIDE SEQUENCE [LARGE SCALE GENOMIC DNA]</scope>
    <source>
        <strain evidence="7 8">JCM 30743</strain>
    </source>
</reference>
<evidence type="ECO:0000256" key="6">
    <source>
        <dbReference type="SAM" id="Phobius"/>
    </source>
</evidence>
<dbReference type="Pfam" id="PF02588">
    <property type="entry name" value="YitT_membrane"/>
    <property type="match status" value="1"/>
</dbReference>
<evidence type="ECO:0000256" key="5">
    <source>
        <dbReference type="ARBA" id="ARBA00023136"/>
    </source>
</evidence>
<comment type="subcellular location">
    <subcellularLocation>
        <location evidence="1">Cell membrane</location>
        <topology evidence="1">Multi-pass membrane protein</topology>
    </subcellularLocation>
</comment>
<dbReference type="PANTHER" id="PTHR33545:SF9">
    <property type="entry name" value="UPF0750 MEMBRANE PROTEIN YITE"/>
    <property type="match status" value="1"/>
</dbReference>
<keyword evidence="8" id="KW-1185">Reference proteome</keyword>
<feature type="transmembrane region" description="Helical" evidence="6">
    <location>
        <begin position="103"/>
        <end position="122"/>
    </location>
</feature>
<dbReference type="InterPro" id="IPR051461">
    <property type="entry name" value="UPF0750_membrane"/>
</dbReference>
<gene>
    <name evidence="7" type="ORF">D1B31_06085</name>
</gene>
<organism evidence="7 8">
    <name type="scientific">Neobacillus notoginsengisoli</name>
    <dbReference type="NCBI Taxonomy" id="1578198"/>
    <lineage>
        <taxon>Bacteria</taxon>
        <taxon>Bacillati</taxon>
        <taxon>Bacillota</taxon>
        <taxon>Bacilli</taxon>
        <taxon>Bacillales</taxon>
        <taxon>Bacillaceae</taxon>
        <taxon>Neobacillus</taxon>
    </lineage>
</organism>
<feature type="transmembrane region" description="Helical" evidence="6">
    <location>
        <begin position="129"/>
        <end position="145"/>
    </location>
</feature>
<feature type="transmembrane region" description="Helical" evidence="6">
    <location>
        <begin position="9"/>
        <end position="27"/>
    </location>
</feature>
<keyword evidence="3 6" id="KW-0812">Transmembrane</keyword>
<comment type="caution">
    <text evidence="7">The sequence shown here is derived from an EMBL/GenBank/DDBJ whole genome shotgun (WGS) entry which is preliminary data.</text>
</comment>
<evidence type="ECO:0000313" key="7">
    <source>
        <dbReference type="EMBL" id="RHW42196.1"/>
    </source>
</evidence>
<evidence type="ECO:0000256" key="1">
    <source>
        <dbReference type="ARBA" id="ARBA00004651"/>
    </source>
</evidence>
<keyword evidence="2" id="KW-1003">Cell membrane</keyword>
<evidence type="ECO:0000256" key="4">
    <source>
        <dbReference type="ARBA" id="ARBA00022989"/>
    </source>
</evidence>
<dbReference type="InterPro" id="IPR003740">
    <property type="entry name" value="YitT"/>
</dbReference>
<sequence length="203" mass="22451">MGRVIRKGMIVTAGGLIQGLGMGLFLFPHNIPSGGAGGIAVLLNYFFYLDMGFALWAVNFSMLVLAIKYLGNRCTIWTMFAITVTSLSIYFCQKTIDIPFQNVWIDLITGSLFLGAGVGLLLRQGVSNGGVGVLALIISSMRGVLPGRPLFWINGFIFLLTASIIKWEIIVQALLSQWISTKIIDVVFKIRFYHGYPFAYRKK</sequence>
<feature type="transmembrane region" description="Helical" evidence="6">
    <location>
        <begin position="151"/>
        <end position="175"/>
    </location>
</feature>
<dbReference type="GO" id="GO:0005886">
    <property type="term" value="C:plasma membrane"/>
    <property type="evidence" value="ECO:0007669"/>
    <property type="project" value="UniProtKB-SubCell"/>
</dbReference>
<dbReference type="Proteomes" id="UP000284416">
    <property type="component" value="Unassembled WGS sequence"/>
</dbReference>
<dbReference type="PANTHER" id="PTHR33545">
    <property type="entry name" value="UPF0750 MEMBRANE PROTEIN YITT-RELATED"/>
    <property type="match status" value="1"/>
</dbReference>
<protein>
    <submittedName>
        <fullName evidence="7">YitT family protein</fullName>
    </submittedName>
</protein>
<dbReference type="OrthoDB" id="2182285at2"/>
<name>A0A417YXC0_9BACI</name>
<proteinExistence type="predicted"/>
<keyword evidence="4 6" id="KW-1133">Transmembrane helix</keyword>
<evidence type="ECO:0000313" key="8">
    <source>
        <dbReference type="Proteomes" id="UP000284416"/>
    </source>
</evidence>
<feature type="transmembrane region" description="Helical" evidence="6">
    <location>
        <begin position="47"/>
        <end position="67"/>
    </location>
</feature>
<evidence type="ECO:0000256" key="3">
    <source>
        <dbReference type="ARBA" id="ARBA00022692"/>
    </source>
</evidence>